<proteinExistence type="predicted"/>
<dbReference type="Proteomes" id="UP000287651">
    <property type="component" value="Unassembled WGS sequence"/>
</dbReference>
<feature type="compositionally biased region" description="Basic and acidic residues" evidence="1">
    <location>
        <begin position="22"/>
        <end position="41"/>
    </location>
</feature>
<protein>
    <submittedName>
        <fullName evidence="2">Uncharacterized protein</fullName>
    </submittedName>
</protein>
<dbReference type="AlphaFoldDB" id="A0A427ARM7"/>
<gene>
    <name evidence="2" type="ORF">B296_00025387</name>
</gene>
<comment type="caution">
    <text evidence="2">The sequence shown here is derived from an EMBL/GenBank/DDBJ whole genome shotgun (WGS) entry which is preliminary data.</text>
</comment>
<evidence type="ECO:0000313" key="3">
    <source>
        <dbReference type="Proteomes" id="UP000287651"/>
    </source>
</evidence>
<feature type="region of interest" description="Disordered" evidence="1">
    <location>
        <begin position="1"/>
        <end position="41"/>
    </location>
</feature>
<organism evidence="2 3">
    <name type="scientific">Ensete ventricosum</name>
    <name type="common">Abyssinian banana</name>
    <name type="synonym">Musa ensete</name>
    <dbReference type="NCBI Taxonomy" id="4639"/>
    <lineage>
        <taxon>Eukaryota</taxon>
        <taxon>Viridiplantae</taxon>
        <taxon>Streptophyta</taxon>
        <taxon>Embryophyta</taxon>
        <taxon>Tracheophyta</taxon>
        <taxon>Spermatophyta</taxon>
        <taxon>Magnoliopsida</taxon>
        <taxon>Liliopsida</taxon>
        <taxon>Zingiberales</taxon>
        <taxon>Musaceae</taxon>
        <taxon>Ensete</taxon>
    </lineage>
</organism>
<sequence length="127" mass="14063">MATDPGIPKVEAVAVGGGEAPSEGRRESDPPRLEPKKARKERVCTAKERISRMPPCAAGKRSSIYRGVTRLLYRVAPAFPWIGPLCVDHTDAGSLLLVRENWDVLNMFVQMLKNCFGLMHVFLVCLL</sequence>
<reference evidence="2 3" key="1">
    <citation type="journal article" date="2014" name="Agronomy (Basel)">
        <title>A Draft Genome Sequence for Ensete ventricosum, the Drought-Tolerant Tree Against Hunger.</title>
        <authorList>
            <person name="Harrison J."/>
            <person name="Moore K.A."/>
            <person name="Paszkiewicz K."/>
            <person name="Jones T."/>
            <person name="Grant M."/>
            <person name="Ambacheew D."/>
            <person name="Muzemil S."/>
            <person name="Studholme D.J."/>
        </authorList>
    </citation>
    <scope>NUCLEOTIDE SEQUENCE [LARGE SCALE GENOMIC DNA]</scope>
</reference>
<accession>A0A427ARM7</accession>
<evidence type="ECO:0000256" key="1">
    <source>
        <dbReference type="SAM" id="MobiDB-lite"/>
    </source>
</evidence>
<dbReference type="EMBL" id="AMZH03001555">
    <property type="protein sequence ID" value="RRT78909.1"/>
    <property type="molecule type" value="Genomic_DNA"/>
</dbReference>
<name>A0A427ARM7_ENSVE</name>
<evidence type="ECO:0000313" key="2">
    <source>
        <dbReference type="EMBL" id="RRT78909.1"/>
    </source>
</evidence>